<evidence type="ECO:0000313" key="3">
    <source>
        <dbReference type="WBParaSite" id="Gr19_v10_g1813.t1"/>
    </source>
</evidence>
<accession>A0A914HJ81</accession>
<organism evidence="2 3">
    <name type="scientific">Globodera rostochiensis</name>
    <name type="common">Golden nematode worm</name>
    <name type="synonym">Heterodera rostochiensis</name>
    <dbReference type="NCBI Taxonomy" id="31243"/>
    <lineage>
        <taxon>Eukaryota</taxon>
        <taxon>Metazoa</taxon>
        <taxon>Ecdysozoa</taxon>
        <taxon>Nematoda</taxon>
        <taxon>Chromadorea</taxon>
        <taxon>Rhabditida</taxon>
        <taxon>Tylenchina</taxon>
        <taxon>Tylenchomorpha</taxon>
        <taxon>Tylenchoidea</taxon>
        <taxon>Heteroderidae</taxon>
        <taxon>Heteroderinae</taxon>
        <taxon>Globodera</taxon>
    </lineage>
</organism>
<evidence type="ECO:0000256" key="1">
    <source>
        <dbReference type="SAM" id="SignalP"/>
    </source>
</evidence>
<feature type="chain" id="PRO_5037379433" evidence="1">
    <location>
        <begin position="28"/>
        <end position="80"/>
    </location>
</feature>
<name>A0A914HJ81_GLORO</name>
<evidence type="ECO:0000313" key="2">
    <source>
        <dbReference type="Proteomes" id="UP000887572"/>
    </source>
</evidence>
<keyword evidence="2" id="KW-1185">Reference proteome</keyword>
<feature type="signal peptide" evidence="1">
    <location>
        <begin position="1"/>
        <end position="27"/>
    </location>
</feature>
<reference evidence="3" key="1">
    <citation type="submission" date="2022-11" db="UniProtKB">
        <authorList>
            <consortium name="WormBaseParasite"/>
        </authorList>
    </citation>
    <scope>IDENTIFICATION</scope>
</reference>
<dbReference type="WBParaSite" id="Gr19_v10_g1813.t1">
    <property type="protein sequence ID" value="Gr19_v10_g1813.t1"/>
    <property type="gene ID" value="Gr19_v10_g1813"/>
</dbReference>
<proteinExistence type="predicted"/>
<dbReference type="Proteomes" id="UP000887572">
    <property type="component" value="Unplaced"/>
</dbReference>
<keyword evidence="1" id="KW-0732">Signal</keyword>
<dbReference type="AlphaFoldDB" id="A0A914HJ81"/>
<sequence length="80" mass="8106">MNAQKIMIVALVIAVAMLSMEVPLVDAHGCIDEEGLACVSNGCPGTCMRDGSQCSCMGPRLPIDGNPVKAAANDGTAGSK</sequence>
<protein>
    <submittedName>
        <fullName evidence="3">Uncharacterized protein</fullName>
    </submittedName>
</protein>